<feature type="domain" description="DUF7729" evidence="2">
    <location>
        <begin position="133"/>
        <end position="336"/>
    </location>
</feature>
<dbReference type="PANTHER" id="PTHR39460">
    <property type="entry name" value="EXPRESSED PROTEIN"/>
    <property type="match status" value="1"/>
</dbReference>
<evidence type="ECO:0000259" key="2">
    <source>
        <dbReference type="Pfam" id="PF24855"/>
    </source>
</evidence>
<dbReference type="EMBL" id="JAQIZZ010000003">
    <property type="protein sequence ID" value="KAJ5545643.1"/>
    <property type="molecule type" value="Genomic_DNA"/>
</dbReference>
<organism evidence="3 4">
    <name type="scientific">Penicillium frequentans</name>
    <dbReference type="NCBI Taxonomy" id="3151616"/>
    <lineage>
        <taxon>Eukaryota</taxon>
        <taxon>Fungi</taxon>
        <taxon>Dikarya</taxon>
        <taxon>Ascomycota</taxon>
        <taxon>Pezizomycotina</taxon>
        <taxon>Eurotiomycetes</taxon>
        <taxon>Eurotiomycetidae</taxon>
        <taxon>Eurotiales</taxon>
        <taxon>Aspergillaceae</taxon>
        <taxon>Penicillium</taxon>
    </lineage>
</organism>
<evidence type="ECO:0000256" key="1">
    <source>
        <dbReference type="SAM" id="MobiDB-lite"/>
    </source>
</evidence>
<dbReference type="InterPro" id="IPR056146">
    <property type="entry name" value="DUF7729"/>
</dbReference>
<gene>
    <name evidence="3" type="ORF">N7494_003228</name>
</gene>
<proteinExistence type="predicted"/>
<sequence length="376" mass="40566">MEAILGPSRNSRSIDRSLSMNSTRPHRSQPGQNKSLGSLYHGLIILILIVCLSPSTLAHPTAITADLVNVPRSASNPSGDIIVDLQDSPLQRREYISLDTQARDDVAESLERDAKHGLQRRILNASTDSSTSMPEPFDTSSNNFANSSCVSFFDKFLANSTVTKCHAVSLLLENSNAFFHDLSSATETSRVLDTTCSENPTNCQSIMTSLAAQMLDEDNCGPDYEAGNSVVTDTYQQLMAYEPVYRATCLTNPTTNDYCFVDAVTNSTAPNDYNVYFIPIGNQLTKGKLTCNECLQSTMDIYAEWARVDGQALDTTYLPSAKIVNEYCGSGFATTNVTIGSDNVTAGAGLTVPLPGSRLALSIITVTIGAISLGMF</sequence>
<evidence type="ECO:0000313" key="3">
    <source>
        <dbReference type="EMBL" id="KAJ5545643.1"/>
    </source>
</evidence>
<name>A0AAD6CY71_9EURO</name>
<protein>
    <recommendedName>
        <fullName evidence="2">DUF7729 domain-containing protein</fullName>
    </recommendedName>
</protein>
<keyword evidence="4" id="KW-1185">Reference proteome</keyword>
<evidence type="ECO:0000313" key="4">
    <source>
        <dbReference type="Proteomes" id="UP001220324"/>
    </source>
</evidence>
<dbReference type="PANTHER" id="PTHR39460:SF1">
    <property type="entry name" value="C6 TRANSCRIPTION FACTOR"/>
    <property type="match status" value="1"/>
</dbReference>
<feature type="region of interest" description="Disordered" evidence="1">
    <location>
        <begin position="1"/>
        <end position="34"/>
    </location>
</feature>
<dbReference type="Proteomes" id="UP001220324">
    <property type="component" value="Unassembled WGS sequence"/>
</dbReference>
<reference evidence="3 4" key="1">
    <citation type="journal article" date="2023" name="IMA Fungus">
        <title>Comparative genomic study of the Penicillium genus elucidates a diverse pangenome and 15 lateral gene transfer events.</title>
        <authorList>
            <person name="Petersen C."/>
            <person name="Sorensen T."/>
            <person name="Nielsen M.R."/>
            <person name="Sondergaard T.E."/>
            <person name="Sorensen J.L."/>
            <person name="Fitzpatrick D.A."/>
            <person name="Frisvad J.C."/>
            <person name="Nielsen K.L."/>
        </authorList>
    </citation>
    <scope>NUCLEOTIDE SEQUENCE [LARGE SCALE GENOMIC DNA]</scope>
    <source>
        <strain evidence="3 4">IBT 35679</strain>
    </source>
</reference>
<comment type="caution">
    <text evidence="3">The sequence shown here is derived from an EMBL/GenBank/DDBJ whole genome shotgun (WGS) entry which is preliminary data.</text>
</comment>
<dbReference type="AlphaFoldDB" id="A0AAD6CY71"/>
<feature type="compositionally biased region" description="Polar residues" evidence="1">
    <location>
        <begin position="8"/>
        <end position="34"/>
    </location>
</feature>
<dbReference type="Pfam" id="PF24855">
    <property type="entry name" value="DUF7729"/>
    <property type="match status" value="1"/>
</dbReference>
<accession>A0AAD6CY71</accession>